<dbReference type="Proteomes" id="UP000187406">
    <property type="component" value="Unassembled WGS sequence"/>
</dbReference>
<dbReference type="PANTHER" id="PTHR37252:SF3">
    <property type="entry name" value="POLYADENYLATE-BINDING PROTEIN-INTERACTING PROTEIN 6"/>
    <property type="match status" value="1"/>
</dbReference>
<comment type="caution">
    <text evidence="2">The sequence shown here is derived from an EMBL/GenBank/DDBJ whole genome shotgun (WGS) entry which is preliminary data.</text>
</comment>
<dbReference type="InterPro" id="IPR009060">
    <property type="entry name" value="UBA-like_sf"/>
</dbReference>
<dbReference type="EMBL" id="BDDD01004374">
    <property type="protein sequence ID" value="GAV87553.1"/>
    <property type="molecule type" value="Genomic_DNA"/>
</dbReference>
<dbReference type="AlphaFoldDB" id="A0A1Q3D5G7"/>
<dbReference type="CDD" id="cd14371">
    <property type="entry name" value="CUE_CID7_like"/>
    <property type="match status" value="1"/>
</dbReference>
<keyword evidence="3" id="KW-1185">Reference proteome</keyword>
<sequence length="195" mass="21079">MKPGLSTLNPYAASYIPLAKREAFDKIDTAKVTTDHSRSGGDTVLFGSTESRYHGKAFMNSNAFGSHKIPIPEVSIPKIHLAHGYYGSSYQNPNEMTDEESEMDLEYLRMTFPGISDQSLTDVYVANRGDLEATIDMLSQLEHDIIESSENLPDTLDIGDVSESGLSVDPASWKLKNATSEANASSGPSGAAIVT</sequence>
<dbReference type="FunCoup" id="A0A1Q3D5G7">
    <property type="interactions" value="1179"/>
</dbReference>
<name>A0A1Q3D5G7_CEPFO</name>
<dbReference type="PROSITE" id="PS51140">
    <property type="entry name" value="CUE"/>
    <property type="match status" value="1"/>
</dbReference>
<protein>
    <submittedName>
        <fullName evidence="2">CUE domain-containing protein</fullName>
    </submittedName>
</protein>
<dbReference type="Gene3D" id="1.10.8.10">
    <property type="entry name" value="DNA helicase RuvA subunit, C-terminal domain"/>
    <property type="match status" value="1"/>
</dbReference>
<dbReference type="PANTHER" id="PTHR37252">
    <property type="entry name" value="POLYADENYLATE-BINDING PROTEIN-INTERACTING PROTEIN 6"/>
    <property type="match status" value="1"/>
</dbReference>
<gene>
    <name evidence="2" type="ORF">CFOL_v3_30979</name>
</gene>
<feature type="domain" description="CUE" evidence="1">
    <location>
        <begin position="100"/>
        <end position="143"/>
    </location>
</feature>
<dbReference type="InParanoid" id="A0A1Q3D5G7"/>
<dbReference type="InterPro" id="IPR041806">
    <property type="entry name" value="CID5/6/7_CUE"/>
</dbReference>
<organism evidence="2 3">
    <name type="scientific">Cephalotus follicularis</name>
    <name type="common">Albany pitcher plant</name>
    <dbReference type="NCBI Taxonomy" id="3775"/>
    <lineage>
        <taxon>Eukaryota</taxon>
        <taxon>Viridiplantae</taxon>
        <taxon>Streptophyta</taxon>
        <taxon>Embryophyta</taxon>
        <taxon>Tracheophyta</taxon>
        <taxon>Spermatophyta</taxon>
        <taxon>Magnoliopsida</taxon>
        <taxon>eudicotyledons</taxon>
        <taxon>Gunneridae</taxon>
        <taxon>Pentapetalae</taxon>
        <taxon>rosids</taxon>
        <taxon>fabids</taxon>
        <taxon>Oxalidales</taxon>
        <taxon>Cephalotaceae</taxon>
        <taxon>Cephalotus</taxon>
    </lineage>
</organism>
<evidence type="ECO:0000313" key="3">
    <source>
        <dbReference type="Proteomes" id="UP000187406"/>
    </source>
</evidence>
<dbReference type="OrthoDB" id="769720at2759"/>
<accession>A0A1Q3D5G7</accession>
<dbReference type="SUPFAM" id="SSF46934">
    <property type="entry name" value="UBA-like"/>
    <property type="match status" value="1"/>
</dbReference>
<reference evidence="3" key="1">
    <citation type="submission" date="2016-04" db="EMBL/GenBank/DDBJ databases">
        <title>Cephalotus genome sequencing.</title>
        <authorList>
            <person name="Fukushima K."/>
            <person name="Hasebe M."/>
            <person name="Fang X."/>
        </authorList>
    </citation>
    <scope>NUCLEOTIDE SEQUENCE [LARGE SCALE GENOMIC DNA]</scope>
    <source>
        <strain evidence="3">cv. St1</strain>
    </source>
</reference>
<evidence type="ECO:0000259" key="1">
    <source>
        <dbReference type="PROSITE" id="PS51140"/>
    </source>
</evidence>
<dbReference type="InterPro" id="IPR038981">
    <property type="entry name" value="CID5/CID6"/>
</dbReference>
<proteinExistence type="predicted"/>
<evidence type="ECO:0000313" key="2">
    <source>
        <dbReference type="EMBL" id="GAV87553.1"/>
    </source>
</evidence>
<dbReference type="GO" id="GO:0043130">
    <property type="term" value="F:ubiquitin binding"/>
    <property type="evidence" value="ECO:0007669"/>
    <property type="project" value="InterPro"/>
</dbReference>
<dbReference type="InterPro" id="IPR003892">
    <property type="entry name" value="CUE"/>
</dbReference>
<dbReference type="Pfam" id="PF02845">
    <property type="entry name" value="CUE"/>
    <property type="match status" value="1"/>
</dbReference>